<dbReference type="RefSeq" id="WP_146502105.1">
    <property type="nucleotide sequence ID" value="NZ_SJPG01000001.1"/>
</dbReference>
<dbReference type="OrthoDB" id="249715at2"/>
<dbReference type="Gene3D" id="1.20.81.30">
    <property type="entry name" value="Type II secretion system (T2SS), domain F"/>
    <property type="match status" value="2"/>
</dbReference>
<organism evidence="10 11">
    <name type="scientific">Rubinisphaera italica</name>
    <dbReference type="NCBI Taxonomy" id="2527969"/>
    <lineage>
        <taxon>Bacteria</taxon>
        <taxon>Pseudomonadati</taxon>
        <taxon>Planctomycetota</taxon>
        <taxon>Planctomycetia</taxon>
        <taxon>Planctomycetales</taxon>
        <taxon>Planctomycetaceae</taxon>
        <taxon>Rubinisphaera</taxon>
    </lineage>
</organism>
<keyword evidence="4" id="KW-0997">Cell inner membrane</keyword>
<name>A0A5C5XBA8_9PLAN</name>
<comment type="similarity">
    <text evidence="2">Belongs to the GSP F family.</text>
</comment>
<dbReference type="FunFam" id="1.20.81.30:FF:000001">
    <property type="entry name" value="Type II secretion system protein F"/>
    <property type="match status" value="1"/>
</dbReference>
<evidence type="ECO:0000256" key="8">
    <source>
        <dbReference type="SAM" id="Phobius"/>
    </source>
</evidence>
<dbReference type="AlphaFoldDB" id="A0A5C5XBA8"/>
<evidence type="ECO:0000256" key="6">
    <source>
        <dbReference type="ARBA" id="ARBA00022989"/>
    </source>
</evidence>
<dbReference type="GO" id="GO:0005886">
    <property type="term" value="C:plasma membrane"/>
    <property type="evidence" value="ECO:0007669"/>
    <property type="project" value="UniProtKB-SubCell"/>
</dbReference>
<evidence type="ECO:0000256" key="7">
    <source>
        <dbReference type="ARBA" id="ARBA00023136"/>
    </source>
</evidence>
<keyword evidence="7 8" id="KW-0472">Membrane</keyword>
<evidence type="ECO:0000313" key="10">
    <source>
        <dbReference type="EMBL" id="TWT59929.1"/>
    </source>
</evidence>
<evidence type="ECO:0000256" key="1">
    <source>
        <dbReference type="ARBA" id="ARBA00004429"/>
    </source>
</evidence>
<keyword evidence="11" id="KW-1185">Reference proteome</keyword>
<evidence type="ECO:0000256" key="5">
    <source>
        <dbReference type="ARBA" id="ARBA00022692"/>
    </source>
</evidence>
<keyword evidence="3" id="KW-1003">Cell membrane</keyword>
<dbReference type="PANTHER" id="PTHR30012">
    <property type="entry name" value="GENERAL SECRETION PATHWAY PROTEIN"/>
    <property type="match status" value="1"/>
</dbReference>
<comment type="subcellular location">
    <subcellularLocation>
        <location evidence="1">Cell inner membrane</location>
        <topology evidence="1">Multi-pass membrane protein</topology>
    </subcellularLocation>
</comment>
<feature type="domain" description="Type II secretion system protein GspF" evidence="9">
    <location>
        <begin position="69"/>
        <end position="191"/>
    </location>
</feature>
<proteinExistence type="inferred from homology"/>
<comment type="caution">
    <text evidence="10">The sequence shown here is derived from an EMBL/GenBank/DDBJ whole genome shotgun (WGS) entry which is preliminary data.</text>
</comment>
<reference evidence="10 11" key="1">
    <citation type="submission" date="2019-02" db="EMBL/GenBank/DDBJ databases">
        <title>Deep-cultivation of Planctomycetes and their phenomic and genomic characterization uncovers novel biology.</title>
        <authorList>
            <person name="Wiegand S."/>
            <person name="Jogler M."/>
            <person name="Boedeker C."/>
            <person name="Pinto D."/>
            <person name="Vollmers J."/>
            <person name="Rivas-Marin E."/>
            <person name="Kohn T."/>
            <person name="Peeters S.H."/>
            <person name="Heuer A."/>
            <person name="Rast P."/>
            <person name="Oberbeckmann S."/>
            <person name="Bunk B."/>
            <person name="Jeske O."/>
            <person name="Meyerdierks A."/>
            <person name="Storesund J.E."/>
            <person name="Kallscheuer N."/>
            <person name="Luecker S."/>
            <person name="Lage O.M."/>
            <person name="Pohl T."/>
            <person name="Merkel B.J."/>
            <person name="Hornburger P."/>
            <person name="Mueller R.-W."/>
            <person name="Bruemmer F."/>
            <person name="Labrenz M."/>
            <person name="Spormann A.M."/>
            <person name="Op Den Camp H."/>
            <person name="Overmann J."/>
            <person name="Amann R."/>
            <person name="Jetten M.S.M."/>
            <person name="Mascher T."/>
            <person name="Medema M.H."/>
            <person name="Devos D.P."/>
            <person name="Kaster A.-K."/>
            <person name="Ovreas L."/>
            <person name="Rohde M."/>
            <person name="Galperin M.Y."/>
            <person name="Jogler C."/>
        </authorList>
    </citation>
    <scope>NUCLEOTIDE SEQUENCE [LARGE SCALE GENOMIC DNA]</scope>
    <source>
        <strain evidence="10 11">Pan54</strain>
    </source>
</reference>
<feature type="transmembrane region" description="Helical" evidence="8">
    <location>
        <begin position="222"/>
        <end position="240"/>
    </location>
</feature>
<dbReference type="EMBL" id="SJPG01000001">
    <property type="protein sequence ID" value="TWT59929.1"/>
    <property type="molecule type" value="Genomic_DNA"/>
</dbReference>
<dbReference type="PRINTS" id="PR00812">
    <property type="entry name" value="BCTERIALGSPF"/>
</dbReference>
<keyword evidence="5 8" id="KW-0812">Transmembrane</keyword>
<dbReference type="PANTHER" id="PTHR30012:SF0">
    <property type="entry name" value="TYPE II SECRETION SYSTEM PROTEIN F-RELATED"/>
    <property type="match status" value="1"/>
</dbReference>
<gene>
    <name evidence="10" type="primary">gspF_1</name>
    <name evidence="10" type="ORF">Pan54_06400</name>
</gene>
<protein>
    <submittedName>
        <fullName evidence="10">Putative type II secretion system protein F</fullName>
    </submittedName>
</protein>
<evidence type="ECO:0000256" key="2">
    <source>
        <dbReference type="ARBA" id="ARBA00005745"/>
    </source>
</evidence>
<dbReference type="InterPro" id="IPR042094">
    <property type="entry name" value="T2SS_GspF_sf"/>
</dbReference>
<feature type="domain" description="Type II secretion system protein GspF" evidence="9">
    <location>
        <begin position="272"/>
        <end position="393"/>
    </location>
</feature>
<feature type="transmembrane region" description="Helical" evidence="8">
    <location>
        <begin position="167"/>
        <end position="190"/>
    </location>
</feature>
<dbReference type="InterPro" id="IPR018076">
    <property type="entry name" value="T2SS_GspF_dom"/>
</dbReference>
<evidence type="ECO:0000256" key="3">
    <source>
        <dbReference type="ARBA" id="ARBA00022475"/>
    </source>
</evidence>
<evidence type="ECO:0000256" key="4">
    <source>
        <dbReference type="ARBA" id="ARBA00022519"/>
    </source>
</evidence>
<sequence>MIAFQYQAKSRTGELQVGLLEAETLAAARQDLRGRGLFPMAITKAGSERRVKSAGSNKRVSKRDLMLMTTQLSIMQKSGVDLAESIKTVARQVSNKRLATALNQIVIDIEDGKSFSNALQSQSGIFGDAYVAGIAAGEASGTLGHVLARLTTLLRNEVRLINTIKSIATYPVILMFVASMVVNALMFFVLPQFAKVFRDLEKTPPITTQVLLMIGEFVRSNVLFIGIGVGIILFGVSVLIKTDWFRSRLDLFMLYAPGFGKATRTLLAGRMFRLIGTMLQSGVPLLEAVRLCRRSIKNRQYQKLFESIELEVTRGNGITIAMMQANFLPDGAVEMISTSEKSGDLGGVMEIVGEFYEDEGENYVRDLAKVIEPAIIVVMGGVVAVVVISVILPLLDMSSTSGY</sequence>
<evidence type="ECO:0000313" key="11">
    <source>
        <dbReference type="Proteomes" id="UP000316095"/>
    </source>
</evidence>
<dbReference type="Pfam" id="PF00482">
    <property type="entry name" value="T2SSF"/>
    <property type="match status" value="2"/>
</dbReference>
<evidence type="ECO:0000259" key="9">
    <source>
        <dbReference type="Pfam" id="PF00482"/>
    </source>
</evidence>
<feature type="transmembrane region" description="Helical" evidence="8">
    <location>
        <begin position="374"/>
        <end position="395"/>
    </location>
</feature>
<accession>A0A5C5XBA8</accession>
<dbReference type="InterPro" id="IPR003004">
    <property type="entry name" value="GspF/PilC"/>
</dbReference>
<dbReference type="Proteomes" id="UP000316095">
    <property type="component" value="Unassembled WGS sequence"/>
</dbReference>
<keyword evidence="6 8" id="KW-1133">Transmembrane helix</keyword>